<evidence type="ECO:0000313" key="3">
    <source>
        <dbReference type="RefSeq" id="XP_003741050.1"/>
    </source>
</evidence>
<feature type="domain" description="Reverse transcriptase" evidence="1">
    <location>
        <begin position="1"/>
        <end position="141"/>
    </location>
</feature>
<name>A0AAJ6VWM3_9ACAR</name>
<proteinExistence type="predicted"/>
<dbReference type="Proteomes" id="UP000694867">
    <property type="component" value="Unplaced"/>
</dbReference>
<dbReference type="GeneID" id="100901342"/>
<evidence type="ECO:0000313" key="2">
    <source>
        <dbReference type="Proteomes" id="UP000694867"/>
    </source>
</evidence>
<keyword evidence="2" id="KW-1185">Reference proteome</keyword>
<organism evidence="2 3">
    <name type="scientific">Galendromus occidentalis</name>
    <name type="common">western predatory mite</name>
    <dbReference type="NCBI Taxonomy" id="34638"/>
    <lineage>
        <taxon>Eukaryota</taxon>
        <taxon>Metazoa</taxon>
        <taxon>Ecdysozoa</taxon>
        <taxon>Arthropoda</taxon>
        <taxon>Chelicerata</taxon>
        <taxon>Arachnida</taxon>
        <taxon>Acari</taxon>
        <taxon>Parasitiformes</taxon>
        <taxon>Mesostigmata</taxon>
        <taxon>Gamasina</taxon>
        <taxon>Phytoseioidea</taxon>
        <taxon>Phytoseiidae</taxon>
        <taxon>Typhlodrominae</taxon>
        <taxon>Galendromus</taxon>
    </lineage>
</organism>
<dbReference type="PROSITE" id="PS50878">
    <property type="entry name" value="RT_POL"/>
    <property type="match status" value="1"/>
</dbReference>
<dbReference type="AlphaFoldDB" id="A0AAJ6VWM3"/>
<dbReference type="Pfam" id="PF00078">
    <property type="entry name" value="RVT_1"/>
    <property type="match status" value="1"/>
</dbReference>
<dbReference type="PANTHER" id="PTHR19446">
    <property type="entry name" value="REVERSE TRANSCRIPTASES"/>
    <property type="match status" value="1"/>
</dbReference>
<accession>A0AAJ6VWM3</accession>
<evidence type="ECO:0000259" key="1">
    <source>
        <dbReference type="PROSITE" id="PS50878"/>
    </source>
</evidence>
<dbReference type="RefSeq" id="XP_003741050.1">
    <property type="nucleotide sequence ID" value="XM_003741002.1"/>
</dbReference>
<sequence length="141" mass="15714">MEPLLDESLPSEQFGFRRGVGTLDAIHYFLPEVEGTVSAHGKIYAVFIDCNKAFDEASRALMLQSFADVRVGGQALKIIDSFFEKDHLEIQLQHEKVRVSQNDGTPQGNPLSCLAFILLIRDLVDFIRSESKAFVVTDIIG</sequence>
<dbReference type="InterPro" id="IPR000477">
    <property type="entry name" value="RT_dom"/>
</dbReference>
<reference evidence="3" key="1">
    <citation type="submission" date="2025-08" db="UniProtKB">
        <authorList>
            <consortium name="RefSeq"/>
        </authorList>
    </citation>
    <scope>IDENTIFICATION</scope>
</reference>
<protein>
    <submittedName>
        <fullName evidence="3">Uncharacterized protein LOC100901342</fullName>
    </submittedName>
</protein>
<dbReference type="KEGG" id="goe:100901342"/>
<gene>
    <name evidence="3" type="primary">LOC100901342</name>
</gene>